<organism evidence="1 2">
    <name type="scientific">Clostridium lentum</name>
    <dbReference type="NCBI Taxonomy" id="2763037"/>
    <lineage>
        <taxon>Bacteria</taxon>
        <taxon>Bacillati</taxon>
        <taxon>Bacillota</taxon>
        <taxon>Clostridia</taxon>
        <taxon>Eubacteriales</taxon>
        <taxon>Clostridiaceae</taxon>
        <taxon>Clostridium</taxon>
    </lineage>
</organism>
<accession>A0A8I0DMV0</accession>
<comment type="caution">
    <text evidence="1">The sequence shown here is derived from an EMBL/GenBank/DDBJ whole genome shotgun (WGS) entry which is preliminary data.</text>
</comment>
<sequence>MSTKKKKISFRLSSPKDIRRTLAKVTNMIANDEIDVKKANAIIYSCNSILNSIRTDELEKQVQELEELVNDK</sequence>
<reference evidence="1" key="1">
    <citation type="submission" date="2020-08" db="EMBL/GenBank/DDBJ databases">
        <title>Genome public.</title>
        <authorList>
            <person name="Liu C."/>
            <person name="Sun Q."/>
        </authorList>
    </citation>
    <scope>NUCLEOTIDE SEQUENCE</scope>
    <source>
        <strain evidence="1">NSJ-42</strain>
    </source>
</reference>
<dbReference type="AlphaFoldDB" id="A0A8I0DMV0"/>
<name>A0A8I0DMV0_9CLOT</name>
<dbReference type="EMBL" id="JACOOQ010000004">
    <property type="protein sequence ID" value="MBC5639475.1"/>
    <property type="molecule type" value="Genomic_DNA"/>
</dbReference>
<keyword evidence="2" id="KW-1185">Reference proteome</keyword>
<protein>
    <submittedName>
        <fullName evidence="1">Uncharacterized protein</fullName>
    </submittedName>
</protein>
<evidence type="ECO:0000313" key="1">
    <source>
        <dbReference type="EMBL" id="MBC5639475.1"/>
    </source>
</evidence>
<evidence type="ECO:0000313" key="2">
    <source>
        <dbReference type="Proteomes" id="UP000662088"/>
    </source>
</evidence>
<gene>
    <name evidence="1" type="ORF">H8R92_03320</name>
</gene>
<dbReference type="RefSeq" id="WP_186834741.1">
    <property type="nucleotide sequence ID" value="NZ_JACOOQ010000004.1"/>
</dbReference>
<proteinExistence type="predicted"/>
<dbReference type="Proteomes" id="UP000662088">
    <property type="component" value="Unassembled WGS sequence"/>
</dbReference>